<dbReference type="InterPro" id="IPR030395">
    <property type="entry name" value="GP_PDE_dom"/>
</dbReference>
<accession>A0A832ZHQ7</accession>
<reference evidence="2" key="1">
    <citation type="journal article" date="2020" name="ISME J.">
        <title>Gammaproteobacteria mediating utilization of methyl-, sulfur- and petroleum organic compounds in deep ocean hydrothermal plumes.</title>
        <authorList>
            <person name="Zhou Z."/>
            <person name="Liu Y."/>
            <person name="Pan J."/>
            <person name="Cron B.R."/>
            <person name="Toner B.M."/>
            <person name="Anantharaman K."/>
            <person name="Breier J.A."/>
            <person name="Dick G.J."/>
            <person name="Li M."/>
        </authorList>
    </citation>
    <scope>NUCLEOTIDE SEQUENCE</scope>
    <source>
        <strain evidence="2">SZUA-1476</strain>
    </source>
</reference>
<gene>
    <name evidence="2" type="ORF">EYH24_07215</name>
</gene>
<dbReference type="EMBL" id="DQUR01000242">
    <property type="protein sequence ID" value="HIP89682.1"/>
    <property type="molecule type" value="Genomic_DNA"/>
</dbReference>
<name>A0A832ZHQ7_9EURY</name>
<dbReference type="InterPro" id="IPR017946">
    <property type="entry name" value="PLC-like_Pdiesterase_TIM-brl"/>
</dbReference>
<dbReference type="PANTHER" id="PTHR46211">
    <property type="entry name" value="GLYCEROPHOSPHORYL DIESTER PHOSPHODIESTERASE"/>
    <property type="match status" value="1"/>
</dbReference>
<evidence type="ECO:0000259" key="1">
    <source>
        <dbReference type="PROSITE" id="PS51704"/>
    </source>
</evidence>
<protein>
    <submittedName>
        <fullName evidence="2">Glycerophosphodiester phosphodiesterase</fullName>
    </submittedName>
</protein>
<dbReference type="PANTHER" id="PTHR46211:SF14">
    <property type="entry name" value="GLYCEROPHOSPHODIESTER PHOSPHODIESTERASE"/>
    <property type="match status" value="1"/>
</dbReference>
<comment type="caution">
    <text evidence="2">The sequence shown here is derived from an EMBL/GenBank/DDBJ whole genome shotgun (WGS) entry which is preliminary data.</text>
</comment>
<evidence type="ECO:0000313" key="3">
    <source>
        <dbReference type="Proteomes" id="UP000653692"/>
    </source>
</evidence>
<dbReference type="PROSITE" id="PS50007">
    <property type="entry name" value="PIPLC_X_DOMAIN"/>
    <property type="match status" value="1"/>
</dbReference>
<feature type="domain" description="GP-PDE" evidence="1">
    <location>
        <begin position="3"/>
        <end position="233"/>
    </location>
</feature>
<dbReference type="SUPFAM" id="SSF51695">
    <property type="entry name" value="PLC-like phosphodiesterases"/>
    <property type="match status" value="1"/>
</dbReference>
<dbReference type="Proteomes" id="UP000653692">
    <property type="component" value="Unassembled WGS sequence"/>
</dbReference>
<dbReference type="Gene3D" id="3.20.20.190">
    <property type="entry name" value="Phosphatidylinositol (PI) phosphodiesterase"/>
    <property type="match status" value="1"/>
</dbReference>
<dbReference type="AlphaFoldDB" id="A0A832ZHQ7"/>
<dbReference type="GO" id="GO:0008081">
    <property type="term" value="F:phosphoric diester hydrolase activity"/>
    <property type="evidence" value="ECO:0007669"/>
    <property type="project" value="InterPro"/>
</dbReference>
<organism evidence="2 3">
    <name type="scientific">Thermococcus paralvinellae</name>
    <dbReference type="NCBI Taxonomy" id="582419"/>
    <lineage>
        <taxon>Archaea</taxon>
        <taxon>Methanobacteriati</taxon>
        <taxon>Methanobacteriota</taxon>
        <taxon>Thermococci</taxon>
        <taxon>Thermococcales</taxon>
        <taxon>Thermococcaceae</taxon>
        <taxon>Thermococcus</taxon>
    </lineage>
</organism>
<dbReference type="Pfam" id="PF03009">
    <property type="entry name" value="GDPD"/>
    <property type="match status" value="1"/>
</dbReference>
<proteinExistence type="predicted"/>
<dbReference type="PROSITE" id="PS51704">
    <property type="entry name" value="GP_PDE"/>
    <property type="match status" value="1"/>
</dbReference>
<sequence>MDVLMIGHRGFKDVYPENTMLAFKKAIENGADGIEFDVWLTRDKKPVTLHDSEFKVDGKWYNVKELRLNELRRLHPYGKLIPTVDELFKEFPNAIFDVDVKDDDAIKPLLRLVKKFNTLDRVVFSSPETKKLKKIRNLNEEVKLGFSVERKSAIFEFPILKKELNLYSLHVPLDGIDHVSFPVFRLLLKWAKGFDVKIAIWSFEKDELLYLPLLRGYYDMIIADNVVKVMKTLGVKVFK</sequence>
<evidence type="ECO:0000313" key="2">
    <source>
        <dbReference type="EMBL" id="HIP89682.1"/>
    </source>
</evidence>
<dbReference type="GO" id="GO:0006629">
    <property type="term" value="P:lipid metabolic process"/>
    <property type="evidence" value="ECO:0007669"/>
    <property type="project" value="InterPro"/>
</dbReference>